<evidence type="ECO:0000313" key="3">
    <source>
        <dbReference type="Proteomes" id="UP000015351"/>
    </source>
</evidence>
<name>S9QEZ7_9RHOB</name>
<dbReference type="STRING" id="1123360.thalar_01332"/>
<evidence type="ECO:0000259" key="1">
    <source>
        <dbReference type="Pfam" id="PF04575"/>
    </source>
</evidence>
<dbReference type="AlphaFoldDB" id="S9QEZ7"/>
<dbReference type="EMBL" id="AONI01000009">
    <property type="protein sequence ID" value="EPX79996.1"/>
    <property type="molecule type" value="Genomic_DNA"/>
</dbReference>
<organism evidence="2 3">
    <name type="scientific">Litoreibacter arenae DSM 19593</name>
    <dbReference type="NCBI Taxonomy" id="1123360"/>
    <lineage>
        <taxon>Bacteria</taxon>
        <taxon>Pseudomonadati</taxon>
        <taxon>Pseudomonadota</taxon>
        <taxon>Alphaproteobacteria</taxon>
        <taxon>Rhodobacterales</taxon>
        <taxon>Roseobacteraceae</taxon>
        <taxon>Litoreibacter</taxon>
    </lineage>
</organism>
<keyword evidence="3" id="KW-1185">Reference proteome</keyword>
<reference evidence="3" key="1">
    <citation type="journal article" date="2013" name="Stand. Genomic Sci.">
        <title>Genome sequence of the Litoreibacter arenae type strain (DSM 19593(T)), a member of the Roseobacter clade isolated from sea sand.</title>
        <authorList>
            <person name="Riedel T."/>
            <person name="Fiebig A."/>
            <person name="Petersen J."/>
            <person name="Gronow S."/>
            <person name="Kyrpides N.C."/>
            <person name="Goker M."/>
            <person name="Klenk H.P."/>
        </authorList>
    </citation>
    <scope>NUCLEOTIDE SEQUENCE [LARGE SCALE GENOMIC DNA]</scope>
    <source>
        <strain evidence="3">DSM 19593</strain>
    </source>
</reference>
<proteinExistence type="predicted"/>
<dbReference type="eggNOG" id="COG0457">
    <property type="taxonomic scope" value="Bacteria"/>
</dbReference>
<accession>S9QEZ7</accession>
<dbReference type="HOGENOM" id="CLU_045106_0_0_5"/>
<dbReference type="SUPFAM" id="SSF48452">
    <property type="entry name" value="TPR-like"/>
    <property type="match status" value="1"/>
</dbReference>
<comment type="caution">
    <text evidence="2">The sequence shown here is derived from an EMBL/GenBank/DDBJ whole genome shotgun (WGS) entry which is preliminary data.</text>
</comment>
<gene>
    <name evidence="2" type="ORF">thalar_01332</name>
</gene>
<feature type="domain" description="Surface lipoprotein assembly modifier C-terminal" evidence="1">
    <location>
        <begin position="135"/>
        <end position="422"/>
    </location>
</feature>
<dbReference type="Gene3D" id="1.25.40.10">
    <property type="entry name" value="Tetratricopeptide repeat domain"/>
    <property type="match status" value="1"/>
</dbReference>
<dbReference type="InterPro" id="IPR011990">
    <property type="entry name" value="TPR-like_helical_dom_sf"/>
</dbReference>
<sequence>MASAQTQINLDEARALTFQLVAEGQYDSAAALARTILQSDPNDQAALLALAQAEHGAGRMPAAIKAAKAAWRNSDTDAEKYASSVVAAQALSSDGKPLRAQFWLRRAAQHAPNDLFKARAKRDFGYVQQTNPMRIDLRFSVAPSSNINNGSKSDTIEIAGLPFAISGDAQALSGIEYNLGATLSYRLPRAGDWNLMASTSFDAKFYSLSSDAKALAPSVSSSDYAFEELEARLGARRVDEDGNGLTSLSFKVGQNWYGGNTLTRFAGFDVGRRVRAGERSTLAFHAGLERQWRQDSKLRSADVVSLSTTWGHRFEQGSAMWITGYVSDTASDSAAIAQETLGAVVRYAPAKPVFADTRLELSLGYQTRSFDRALPLFDRRVDNRVTASATMIFNDLDYFGFAPTAELSASKTSSTVDQYDIEDLGLKLGLRSTF</sequence>
<dbReference type="Proteomes" id="UP000015351">
    <property type="component" value="Unassembled WGS sequence"/>
</dbReference>
<protein>
    <recommendedName>
        <fullName evidence="1">Surface lipoprotein assembly modifier C-terminal domain-containing protein</fullName>
    </recommendedName>
</protein>
<dbReference type="Pfam" id="PF14559">
    <property type="entry name" value="TPR_19"/>
    <property type="match status" value="1"/>
</dbReference>
<evidence type="ECO:0000313" key="2">
    <source>
        <dbReference type="EMBL" id="EPX79996.1"/>
    </source>
</evidence>
<dbReference type="Pfam" id="PF04575">
    <property type="entry name" value="SlipAM"/>
    <property type="match status" value="1"/>
</dbReference>
<dbReference type="InterPro" id="IPR007655">
    <property type="entry name" value="Slam_C"/>
</dbReference>